<dbReference type="CTD" id="10875"/>
<dbReference type="GO" id="GO:0005615">
    <property type="term" value="C:extracellular space"/>
    <property type="evidence" value="ECO:0007669"/>
    <property type="project" value="TreeGrafter"/>
</dbReference>
<keyword evidence="4 10" id="KW-0175">Coiled coil</keyword>
<evidence type="ECO:0000259" key="12">
    <source>
        <dbReference type="PROSITE" id="PS51406"/>
    </source>
</evidence>
<feature type="coiled-coil region" evidence="10">
    <location>
        <begin position="120"/>
        <end position="154"/>
    </location>
</feature>
<evidence type="ECO:0000313" key="13">
    <source>
        <dbReference type="EMBL" id="CAH7472838.1"/>
    </source>
</evidence>
<dbReference type="Proteomes" id="UP001152836">
    <property type="component" value="Unassembled WGS sequence"/>
</dbReference>
<gene>
    <name evidence="13" type="primary">Fgl2</name>
    <name evidence="13" type="ORF">PHOROB_LOCUS17754</name>
</gene>
<sequence>MRLPGWYWLSLAVLAACGAAQAHNLTEGLEDVSTQSACPARLEGSGKCEGSQCPFQLTLPTLTLQLPRQLSSLEEVLKEVRTLKEAVDSLKKSCQDCKLQADDHGEPGGNGAGMATDNRVQELESQVNKLSSELKNAKDEIQGLQGRLETLHLVNMNNIENYVDDRVANLTFVVNSLDGKCSKCPSQEYTQPQPVQHLIYKDCSDYYVIGKRSSEIYRVTPDPRNSSFEVYCDMETMGGGWTVLQSRLDGSTNFTRDWKDYKAGFGNLEREFWLGNDKIHLLTKSKEMILRIDLEDFNGVTLYALYDQFYVANEFLKYRLHIGNYNGTAGDALRFNKHYNHDLKFFTTPDRDNDRYPSGNCGLYYSSGWWFDACLSANLNGKYYHQKYKGVRNGIFWGTWPGISQAQPGGYKSSFKQAKMMVRPKNFKP</sequence>
<dbReference type="CDD" id="cd00087">
    <property type="entry name" value="FReD"/>
    <property type="match status" value="1"/>
</dbReference>
<dbReference type="GeneID" id="127214379"/>
<dbReference type="NCBIfam" id="NF040941">
    <property type="entry name" value="GGGWT_bact"/>
    <property type="match status" value="1"/>
</dbReference>
<dbReference type="PROSITE" id="PS00514">
    <property type="entry name" value="FIBRINOGEN_C_1"/>
    <property type="match status" value="1"/>
</dbReference>
<evidence type="ECO:0000256" key="11">
    <source>
        <dbReference type="SAM" id="SignalP"/>
    </source>
</evidence>
<dbReference type="InterPro" id="IPR002181">
    <property type="entry name" value="Fibrinogen_a/b/g_C_dom"/>
</dbReference>
<dbReference type="FunFam" id="3.90.215.10:FF:000007">
    <property type="entry name" value="Fibrinogen-like 2"/>
    <property type="match status" value="1"/>
</dbReference>
<dbReference type="PANTHER" id="PTHR19143:SF189">
    <property type="entry name" value="FIBROLEUKIN"/>
    <property type="match status" value="1"/>
</dbReference>
<dbReference type="KEGG" id="prob:127214379"/>
<dbReference type="Gene3D" id="3.90.215.10">
    <property type="entry name" value="Gamma Fibrinogen, chain A, domain 1"/>
    <property type="match status" value="1"/>
</dbReference>
<dbReference type="PROSITE" id="PS51257">
    <property type="entry name" value="PROKAR_LIPOPROTEIN"/>
    <property type="match status" value="1"/>
</dbReference>
<comment type="subunit">
    <text evidence="7">Homotetramer; disulfide-linked.</text>
</comment>
<dbReference type="PANTHER" id="PTHR19143">
    <property type="entry name" value="FIBRINOGEN/TENASCIN/ANGIOPOEITIN"/>
    <property type="match status" value="1"/>
</dbReference>
<dbReference type="Pfam" id="PF00147">
    <property type="entry name" value="Fibrinogen_C"/>
    <property type="match status" value="1"/>
</dbReference>
<dbReference type="PROSITE" id="PS51406">
    <property type="entry name" value="FIBRINOGEN_C_2"/>
    <property type="match status" value="1"/>
</dbReference>
<accession>A0AAV0ACA1</accession>
<evidence type="ECO:0000256" key="4">
    <source>
        <dbReference type="ARBA" id="ARBA00023054"/>
    </source>
</evidence>
<evidence type="ECO:0000256" key="3">
    <source>
        <dbReference type="ARBA" id="ARBA00022729"/>
    </source>
</evidence>
<feature type="domain" description="Fibrinogen C-terminal" evidence="12">
    <location>
        <begin position="194"/>
        <end position="426"/>
    </location>
</feature>
<dbReference type="EMBL" id="CALSGD010001677">
    <property type="protein sequence ID" value="CAH7472838.1"/>
    <property type="molecule type" value="Genomic_DNA"/>
</dbReference>
<proteinExistence type="predicted"/>
<evidence type="ECO:0000256" key="5">
    <source>
        <dbReference type="ARBA" id="ARBA00023157"/>
    </source>
</evidence>
<dbReference type="SMART" id="SM00186">
    <property type="entry name" value="FBG"/>
    <property type="match status" value="1"/>
</dbReference>
<keyword evidence="2" id="KW-0964">Secreted</keyword>
<organism evidence="13 14">
    <name type="scientific">Phodopus roborovskii</name>
    <name type="common">Roborovski's desert hamster</name>
    <name type="synonym">Cricetulus roborovskii</name>
    <dbReference type="NCBI Taxonomy" id="109678"/>
    <lineage>
        <taxon>Eukaryota</taxon>
        <taxon>Metazoa</taxon>
        <taxon>Chordata</taxon>
        <taxon>Craniata</taxon>
        <taxon>Vertebrata</taxon>
        <taxon>Euteleostomi</taxon>
        <taxon>Mammalia</taxon>
        <taxon>Eutheria</taxon>
        <taxon>Euarchontoglires</taxon>
        <taxon>Glires</taxon>
        <taxon>Rodentia</taxon>
        <taxon>Myomorpha</taxon>
        <taxon>Muroidea</taxon>
        <taxon>Cricetidae</taxon>
        <taxon>Cricetinae</taxon>
        <taxon>Phodopus</taxon>
    </lineage>
</organism>
<comment type="caution">
    <text evidence="13">The sequence shown here is derived from an EMBL/GenBank/DDBJ whole genome shotgun (WGS) entry which is preliminary data.</text>
</comment>
<comment type="subcellular location">
    <subcellularLocation>
        <location evidence="1">Secreted</location>
    </subcellularLocation>
</comment>
<keyword evidence="3 11" id="KW-0732">Signal</keyword>
<keyword evidence="6" id="KW-0325">Glycoprotein</keyword>
<dbReference type="InterPro" id="IPR036056">
    <property type="entry name" value="Fibrinogen-like_C"/>
</dbReference>
<evidence type="ECO:0000256" key="10">
    <source>
        <dbReference type="SAM" id="Coils"/>
    </source>
</evidence>
<dbReference type="InterPro" id="IPR020837">
    <property type="entry name" value="Fibrinogen_CS"/>
</dbReference>
<evidence type="ECO:0000256" key="7">
    <source>
        <dbReference type="ARBA" id="ARBA00038769"/>
    </source>
</evidence>
<name>A0AAV0ACA1_PHORO</name>
<evidence type="ECO:0000256" key="1">
    <source>
        <dbReference type="ARBA" id="ARBA00004613"/>
    </source>
</evidence>
<keyword evidence="14" id="KW-1185">Reference proteome</keyword>
<feature type="signal peptide" evidence="11">
    <location>
        <begin position="1"/>
        <end position="22"/>
    </location>
</feature>
<dbReference type="InterPro" id="IPR014716">
    <property type="entry name" value="Fibrinogen_a/b/g_C_1"/>
</dbReference>
<keyword evidence="5" id="KW-1015">Disulfide bond</keyword>
<evidence type="ECO:0000256" key="8">
    <source>
        <dbReference type="ARBA" id="ARBA00072130"/>
    </source>
</evidence>
<feature type="chain" id="PRO_5043695567" description="Fibroleukin" evidence="11">
    <location>
        <begin position="23"/>
        <end position="429"/>
    </location>
</feature>
<dbReference type="SUPFAM" id="SSF56496">
    <property type="entry name" value="Fibrinogen C-terminal domain-like"/>
    <property type="match status" value="1"/>
</dbReference>
<evidence type="ECO:0000313" key="14">
    <source>
        <dbReference type="Proteomes" id="UP001152836"/>
    </source>
</evidence>
<dbReference type="RefSeq" id="XP_051030766.1">
    <property type="nucleotide sequence ID" value="XM_051174809.1"/>
</dbReference>
<evidence type="ECO:0000256" key="9">
    <source>
        <dbReference type="ARBA" id="ARBA00077018"/>
    </source>
</evidence>
<dbReference type="InterPro" id="IPR050373">
    <property type="entry name" value="Fibrinogen_C-term_domain"/>
</dbReference>
<dbReference type="AlphaFoldDB" id="A0AAV0ACA1"/>
<reference evidence="13" key="1">
    <citation type="submission" date="2022-06" db="EMBL/GenBank/DDBJ databases">
        <authorList>
            <person name="Andreotti S."/>
            <person name="Wyler E."/>
        </authorList>
    </citation>
    <scope>NUCLEOTIDE SEQUENCE</scope>
</reference>
<protein>
    <recommendedName>
        <fullName evidence="8">Fibroleukin</fullName>
    </recommendedName>
    <alternativeName>
        <fullName evidence="9">Fibrinogen-like protein 2</fullName>
    </alternativeName>
</protein>
<evidence type="ECO:0000256" key="6">
    <source>
        <dbReference type="ARBA" id="ARBA00023180"/>
    </source>
</evidence>
<evidence type="ECO:0000256" key="2">
    <source>
        <dbReference type="ARBA" id="ARBA00022525"/>
    </source>
</evidence>